<evidence type="ECO:0000259" key="3">
    <source>
        <dbReference type="PROSITE" id="PS50111"/>
    </source>
</evidence>
<dbReference type="InterPro" id="IPR004090">
    <property type="entry name" value="Chemotax_Me-accpt_rcpt"/>
</dbReference>
<dbReference type="RefSeq" id="WP_021703341.1">
    <property type="nucleotide sequence ID" value="NZ_BATJ01000001.1"/>
</dbReference>
<dbReference type="STRING" id="1219065.VPR01S_01_01210"/>
<dbReference type="InterPro" id="IPR000700">
    <property type="entry name" value="PAS-assoc_C"/>
</dbReference>
<dbReference type="PANTHER" id="PTHR24422">
    <property type="entry name" value="CHEMOTAXIS PROTEIN METHYLTRANSFERASE"/>
    <property type="match status" value="1"/>
</dbReference>
<dbReference type="SUPFAM" id="SSF55785">
    <property type="entry name" value="PYP-like sensor domain (PAS domain)"/>
    <property type="match status" value="2"/>
</dbReference>
<dbReference type="CDD" id="cd00130">
    <property type="entry name" value="PAS"/>
    <property type="match status" value="2"/>
</dbReference>
<reference evidence="5 6" key="1">
    <citation type="submission" date="2013-09" db="EMBL/GenBank/DDBJ databases">
        <title>Whole genome shotgun sequence of Vibrio proteolyticus NBRC 13287.</title>
        <authorList>
            <person name="Isaki S."/>
            <person name="Hosoyama A."/>
            <person name="Numata M."/>
            <person name="Hashimoto M."/>
            <person name="Hosoyama Y."/>
            <person name="Tsuchikane K."/>
            <person name="Noguchi M."/>
            <person name="Hirakata S."/>
            <person name="Ichikawa N."/>
            <person name="Ohji S."/>
            <person name="Yamazoe A."/>
            <person name="Fujita N."/>
        </authorList>
    </citation>
    <scope>NUCLEOTIDE SEQUENCE [LARGE SCALE GENOMIC DNA]</scope>
    <source>
        <strain evidence="5 6">NBRC 13287</strain>
    </source>
</reference>
<dbReference type="InterPro" id="IPR050903">
    <property type="entry name" value="Bact_Chemotaxis_MeTrfase"/>
</dbReference>
<accession>U3B684</accession>
<keyword evidence="6" id="KW-1185">Reference proteome</keyword>
<dbReference type="SMART" id="SM00091">
    <property type="entry name" value="PAS"/>
    <property type="match status" value="2"/>
</dbReference>
<feature type="domain" description="Methyl-accepting transducer" evidence="3">
    <location>
        <begin position="248"/>
        <end position="441"/>
    </location>
</feature>
<dbReference type="GO" id="GO:0016020">
    <property type="term" value="C:membrane"/>
    <property type="evidence" value="ECO:0007669"/>
    <property type="project" value="InterPro"/>
</dbReference>
<dbReference type="eggNOG" id="COG0840">
    <property type="taxonomic scope" value="Bacteria"/>
</dbReference>
<dbReference type="GO" id="GO:0006935">
    <property type="term" value="P:chemotaxis"/>
    <property type="evidence" value="ECO:0007669"/>
    <property type="project" value="InterPro"/>
</dbReference>
<dbReference type="NCBIfam" id="TIGR00229">
    <property type="entry name" value="sensory_box"/>
    <property type="match status" value="2"/>
</dbReference>
<organism evidence="5 6">
    <name type="scientific">Vibrio proteolyticus NBRC 13287</name>
    <dbReference type="NCBI Taxonomy" id="1219065"/>
    <lineage>
        <taxon>Bacteria</taxon>
        <taxon>Pseudomonadati</taxon>
        <taxon>Pseudomonadota</taxon>
        <taxon>Gammaproteobacteria</taxon>
        <taxon>Vibrionales</taxon>
        <taxon>Vibrionaceae</taxon>
        <taxon>Vibrio</taxon>
    </lineage>
</organism>
<gene>
    <name evidence="5" type="ORF">VPR01S_01_01210</name>
</gene>
<dbReference type="Gene3D" id="1.10.287.950">
    <property type="entry name" value="Methyl-accepting chemotaxis protein"/>
    <property type="match status" value="1"/>
</dbReference>
<feature type="domain" description="PAC" evidence="4">
    <location>
        <begin position="219"/>
        <end position="271"/>
    </location>
</feature>
<dbReference type="InterPro" id="IPR001610">
    <property type="entry name" value="PAC"/>
</dbReference>
<keyword evidence="1 2" id="KW-0807">Transducer</keyword>
<dbReference type="SMART" id="SM00283">
    <property type="entry name" value="MA"/>
    <property type="match status" value="1"/>
</dbReference>
<protein>
    <submittedName>
        <fullName evidence="5">Putative methyl-accepting chemotaxis protein</fullName>
    </submittedName>
</protein>
<dbReference type="PANTHER" id="PTHR24422:SF10">
    <property type="entry name" value="CHEMOTAXIS PROTEIN METHYLTRANSFERASE 2"/>
    <property type="match status" value="1"/>
</dbReference>
<dbReference type="SMART" id="SM00086">
    <property type="entry name" value="PAC"/>
    <property type="match status" value="2"/>
</dbReference>
<dbReference type="PROSITE" id="PS50111">
    <property type="entry name" value="CHEMOTAXIS_TRANSDUC_2"/>
    <property type="match status" value="1"/>
</dbReference>
<dbReference type="Pfam" id="PF08447">
    <property type="entry name" value="PAS_3"/>
    <property type="match status" value="2"/>
</dbReference>
<evidence type="ECO:0000313" key="6">
    <source>
        <dbReference type="Proteomes" id="UP000016570"/>
    </source>
</evidence>
<feature type="domain" description="PAC" evidence="4">
    <location>
        <begin position="99"/>
        <end position="151"/>
    </location>
</feature>
<dbReference type="GO" id="GO:0004888">
    <property type="term" value="F:transmembrane signaling receptor activity"/>
    <property type="evidence" value="ECO:0007669"/>
    <property type="project" value="InterPro"/>
</dbReference>
<dbReference type="InterPro" id="IPR013655">
    <property type="entry name" value="PAS_fold_3"/>
</dbReference>
<evidence type="ECO:0000256" key="2">
    <source>
        <dbReference type="PROSITE-ProRule" id="PRU00284"/>
    </source>
</evidence>
<dbReference type="EMBL" id="BATJ01000001">
    <property type="protein sequence ID" value="GAD65349.1"/>
    <property type="molecule type" value="Genomic_DNA"/>
</dbReference>
<dbReference type="InterPro" id="IPR000014">
    <property type="entry name" value="PAS"/>
</dbReference>
<dbReference type="Proteomes" id="UP000016570">
    <property type="component" value="Unassembled WGS sequence"/>
</dbReference>
<dbReference type="Pfam" id="PF00015">
    <property type="entry name" value="MCPsignal"/>
    <property type="match status" value="1"/>
</dbReference>
<dbReference type="Gene3D" id="3.30.450.20">
    <property type="entry name" value="PAS domain"/>
    <property type="match status" value="2"/>
</dbReference>
<evidence type="ECO:0000259" key="4">
    <source>
        <dbReference type="PROSITE" id="PS50113"/>
    </source>
</evidence>
<sequence length="441" mass="48625">MPILQSLSRLFTKDTQATEQQAQTALAVNTLNALQHNMATIEFTPDGDIITASDLFLTTVGYTLDEIRGQNHRIFCPEALLRSAEYQSFWRELASGGSYTGTVERVTKTGQELWLEASYFPVVDESGKVCRVMKVASDVTSSKHESDRQTAIMNALNQSLAMIEFEPDGTIVSANDNFLATVNYTQYEIAGKHHHIFCEESFYQEQPQFWQDLGRGVFKSGLFGRINKYGEKIWLEASYNPIKNHHGQVERVIKFASNITERVNHQIAVREAAEVAYSTSQQTVSSSERGANVLADITSASHNMGQQIDEANDIMSGLDQQSQEIDQIVSTISQIAERTNLLALNAAIEAARAGEQGRGFAVVADEVRKLASSTTASTEEIETIVKKNTQLTGSALATMKALQHMVETCNQQISEAERVISEINQGASNVSETVGVLVNTR</sequence>
<comment type="caution">
    <text evidence="5">The sequence shown here is derived from an EMBL/GenBank/DDBJ whole genome shotgun (WGS) entry which is preliminary data.</text>
</comment>
<dbReference type="PROSITE" id="PS50113">
    <property type="entry name" value="PAC"/>
    <property type="match status" value="2"/>
</dbReference>
<evidence type="ECO:0000313" key="5">
    <source>
        <dbReference type="EMBL" id="GAD65349.1"/>
    </source>
</evidence>
<evidence type="ECO:0000256" key="1">
    <source>
        <dbReference type="ARBA" id="ARBA00023224"/>
    </source>
</evidence>
<dbReference type="InterPro" id="IPR004089">
    <property type="entry name" value="MCPsignal_dom"/>
</dbReference>
<proteinExistence type="predicted"/>
<name>U3B684_VIBPR</name>
<dbReference type="GO" id="GO:0007165">
    <property type="term" value="P:signal transduction"/>
    <property type="evidence" value="ECO:0007669"/>
    <property type="project" value="UniProtKB-KW"/>
</dbReference>
<dbReference type="AlphaFoldDB" id="U3B684"/>
<dbReference type="SUPFAM" id="SSF58104">
    <property type="entry name" value="Methyl-accepting chemotaxis protein (MCP) signaling domain"/>
    <property type="match status" value="1"/>
</dbReference>
<dbReference type="PRINTS" id="PR00260">
    <property type="entry name" value="CHEMTRNSDUCR"/>
</dbReference>
<dbReference type="InterPro" id="IPR035965">
    <property type="entry name" value="PAS-like_dom_sf"/>
</dbReference>